<feature type="region of interest" description="Disordered" evidence="1">
    <location>
        <begin position="406"/>
        <end position="495"/>
    </location>
</feature>
<dbReference type="EMBL" id="JALLBG020000092">
    <property type="protein sequence ID" value="KAL3765717.1"/>
    <property type="molecule type" value="Genomic_DNA"/>
</dbReference>
<reference evidence="2 3" key="1">
    <citation type="submission" date="2024-10" db="EMBL/GenBank/DDBJ databases">
        <title>Updated reference genomes for cyclostephanoid diatoms.</title>
        <authorList>
            <person name="Roberts W.R."/>
            <person name="Alverson A.J."/>
        </authorList>
    </citation>
    <scope>NUCLEOTIDE SEQUENCE [LARGE SCALE GENOMIC DNA]</scope>
    <source>
        <strain evidence="2 3">AJA232-27</strain>
    </source>
</reference>
<feature type="compositionally biased region" description="Acidic residues" evidence="1">
    <location>
        <begin position="408"/>
        <end position="434"/>
    </location>
</feature>
<evidence type="ECO:0000313" key="3">
    <source>
        <dbReference type="Proteomes" id="UP001530293"/>
    </source>
</evidence>
<evidence type="ECO:0000256" key="1">
    <source>
        <dbReference type="SAM" id="MobiDB-lite"/>
    </source>
</evidence>
<gene>
    <name evidence="2" type="ORF">ACHAWU_009685</name>
</gene>
<feature type="compositionally biased region" description="Basic and acidic residues" evidence="1">
    <location>
        <begin position="191"/>
        <end position="209"/>
    </location>
</feature>
<feature type="compositionally biased region" description="Basic residues" evidence="1">
    <location>
        <begin position="449"/>
        <end position="467"/>
    </location>
</feature>
<name>A0ABD3MPY5_9STRA</name>
<evidence type="ECO:0000313" key="2">
    <source>
        <dbReference type="EMBL" id="KAL3765717.1"/>
    </source>
</evidence>
<feature type="compositionally biased region" description="Basic and acidic residues" evidence="1">
    <location>
        <begin position="478"/>
        <end position="495"/>
    </location>
</feature>
<keyword evidence="3" id="KW-1185">Reference proteome</keyword>
<organism evidence="2 3">
    <name type="scientific">Discostella pseudostelligera</name>
    <dbReference type="NCBI Taxonomy" id="259834"/>
    <lineage>
        <taxon>Eukaryota</taxon>
        <taxon>Sar</taxon>
        <taxon>Stramenopiles</taxon>
        <taxon>Ochrophyta</taxon>
        <taxon>Bacillariophyta</taxon>
        <taxon>Coscinodiscophyceae</taxon>
        <taxon>Thalassiosirophycidae</taxon>
        <taxon>Stephanodiscales</taxon>
        <taxon>Stephanodiscaceae</taxon>
        <taxon>Discostella</taxon>
    </lineage>
</organism>
<accession>A0ABD3MPY5</accession>
<dbReference type="AlphaFoldDB" id="A0ABD3MPY5"/>
<proteinExistence type="predicted"/>
<feature type="region of interest" description="Disordered" evidence="1">
    <location>
        <begin position="189"/>
        <end position="220"/>
    </location>
</feature>
<feature type="region of interest" description="Disordered" evidence="1">
    <location>
        <begin position="128"/>
        <end position="147"/>
    </location>
</feature>
<dbReference type="Proteomes" id="UP001530293">
    <property type="component" value="Unassembled WGS sequence"/>
</dbReference>
<feature type="compositionally biased region" description="Polar residues" evidence="1">
    <location>
        <begin position="44"/>
        <end position="63"/>
    </location>
</feature>
<feature type="region of interest" description="Disordered" evidence="1">
    <location>
        <begin position="42"/>
        <end position="78"/>
    </location>
</feature>
<comment type="caution">
    <text evidence="2">The sequence shown here is derived from an EMBL/GenBank/DDBJ whole genome shotgun (WGS) entry which is preliminary data.</text>
</comment>
<sequence length="565" mass="63198">MNVRDYFCIPIVSSSEIHQLLRTDSFMEYSTGNAMLADGENRNQHLSNDATPILESPTSPSTTMKREFSNESPTGVDELNRSEYHQAAVSESNVVSEGEENAAMIIDHDKDDDIATWNSFDTQKTANTCNTSKVSSRRRRSGSITSQKIRRVHFENDNKEGACDFDRGAELKSESGGCWSACGESITGVQESERSKDDANVHSDKETGDIKSPTDSYELSTAPTSVDLIDGIAKFFEKCFVNNGSSSNGLVQSLAEKKSSPLLQDDPAKGTLVDDQPLKCIHPPKIHRDLKPIDLFQAKDHSDCSVLRNELREESVIEDGKSRVEDINDKYDDDTLETSTVDSLTSKETAASSSVHTYEHVGNSQSGCNPIPLWVDNGFHSVLDVIDTVDNAFNRCTIGCNKNSANDDCSDAPYDEEEHDDIEDDDDDEDDDEELSYRNGRKSWENRNGRRSLHYRSRSRHLRRQARMRNTPSPSNSDVDRPNEVYVSPDRKNELDGRCGSTLLERKQSPKEQISKTLSVDGALDAREEDIAASKAIKFGSNRSYVQKKRRFRIKRAWSSTSNDL</sequence>
<protein>
    <submittedName>
        <fullName evidence="2">Uncharacterized protein</fullName>
    </submittedName>
</protein>